<sequence length="96" mass="10679">MINNQIVAALAAAGAAIMEMDRILITLAAAGVACKYLGSLWNTYEAYYGDGGQARYTRFLLDEVRPELFREITRMERTTFDNLVAELKMNGLLKNG</sequence>
<keyword evidence="3" id="KW-1185">Reference proteome</keyword>
<dbReference type="EMBL" id="ADAS02000031">
    <property type="protein sequence ID" value="OAV95180.1"/>
    <property type="molecule type" value="Genomic_DNA"/>
</dbReference>
<dbReference type="OrthoDB" id="10500418at2759"/>
<gene>
    <name evidence="1" type="ORF">PTTG_26731</name>
</gene>
<name>A0A180GQZ9_PUCT1</name>
<reference evidence="2 3" key="3">
    <citation type="journal article" date="2017" name="G3 (Bethesda)">
        <title>Comparative analysis highlights variable genome content of wheat rusts and divergence of the mating loci.</title>
        <authorList>
            <person name="Cuomo C.A."/>
            <person name="Bakkeren G."/>
            <person name="Khalil H.B."/>
            <person name="Panwar V."/>
            <person name="Joly D."/>
            <person name="Linning R."/>
            <person name="Sakthikumar S."/>
            <person name="Song X."/>
            <person name="Adiconis X."/>
            <person name="Fan L."/>
            <person name="Goldberg J.M."/>
            <person name="Levin J.Z."/>
            <person name="Young S."/>
            <person name="Zeng Q."/>
            <person name="Anikster Y."/>
            <person name="Bruce M."/>
            <person name="Wang M."/>
            <person name="Yin C."/>
            <person name="McCallum B."/>
            <person name="Szabo L.J."/>
            <person name="Hulbert S."/>
            <person name="Chen X."/>
            <person name="Fellers J.P."/>
        </authorList>
    </citation>
    <scope>NUCLEOTIDE SEQUENCE</scope>
    <source>
        <strain evidence="3">Isolate 1-1 / race 1 (BBBD)</strain>
        <strain evidence="2">isolate 1-1 / race 1 (BBBD)</strain>
    </source>
</reference>
<dbReference type="AlphaFoldDB" id="A0A180GQZ9"/>
<evidence type="ECO:0000313" key="1">
    <source>
        <dbReference type="EMBL" id="OAV95180.1"/>
    </source>
</evidence>
<reference evidence="1" key="1">
    <citation type="submission" date="2009-11" db="EMBL/GenBank/DDBJ databases">
        <authorList>
            <consortium name="The Broad Institute Genome Sequencing Platform"/>
            <person name="Ward D."/>
            <person name="Feldgarden M."/>
            <person name="Earl A."/>
            <person name="Young S.K."/>
            <person name="Zeng Q."/>
            <person name="Koehrsen M."/>
            <person name="Alvarado L."/>
            <person name="Berlin A."/>
            <person name="Bochicchio J."/>
            <person name="Borenstein D."/>
            <person name="Chapman S.B."/>
            <person name="Chen Z."/>
            <person name="Engels R."/>
            <person name="Freedman E."/>
            <person name="Gellesch M."/>
            <person name="Goldberg J."/>
            <person name="Griggs A."/>
            <person name="Gujja S."/>
            <person name="Heilman E."/>
            <person name="Heiman D."/>
            <person name="Hepburn T."/>
            <person name="Howarth C."/>
            <person name="Jen D."/>
            <person name="Larson L."/>
            <person name="Lewis B."/>
            <person name="Mehta T."/>
            <person name="Park D."/>
            <person name="Pearson M."/>
            <person name="Roberts A."/>
            <person name="Saif S."/>
            <person name="Shea T."/>
            <person name="Shenoy N."/>
            <person name="Sisk P."/>
            <person name="Stolte C."/>
            <person name="Sykes S."/>
            <person name="Thomson T."/>
            <person name="Walk T."/>
            <person name="White J."/>
            <person name="Yandava C."/>
            <person name="Izard J."/>
            <person name="Baranova O.V."/>
            <person name="Blanton J.M."/>
            <person name="Tanner A.C."/>
            <person name="Dewhirst F.E."/>
            <person name="Haas B."/>
            <person name="Nusbaum C."/>
            <person name="Birren B."/>
        </authorList>
    </citation>
    <scope>NUCLEOTIDE SEQUENCE [LARGE SCALE GENOMIC DNA]</scope>
    <source>
        <strain evidence="1">1-1 BBBD Race 1</strain>
    </source>
</reference>
<reference evidence="1" key="2">
    <citation type="submission" date="2016-05" db="EMBL/GenBank/DDBJ databases">
        <title>Comparative analysis highlights variable genome content of wheat rusts and divergence of the mating loci.</title>
        <authorList>
            <person name="Cuomo C.A."/>
            <person name="Bakkeren G."/>
            <person name="Szabo L."/>
            <person name="Khalil H."/>
            <person name="Joly D."/>
            <person name="Goldberg J."/>
            <person name="Young S."/>
            <person name="Zeng Q."/>
            <person name="Fellers J."/>
        </authorList>
    </citation>
    <scope>NUCLEOTIDE SEQUENCE [LARGE SCALE GENOMIC DNA]</scope>
    <source>
        <strain evidence="1">1-1 BBBD Race 1</strain>
    </source>
</reference>
<dbReference type="EnsemblFungi" id="PTTG_26731-t43_1">
    <property type="protein sequence ID" value="PTTG_26731-t43_1-p1"/>
    <property type="gene ID" value="PTTG_26731"/>
</dbReference>
<reference evidence="2" key="4">
    <citation type="submission" date="2025-05" db="UniProtKB">
        <authorList>
            <consortium name="EnsemblFungi"/>
        </authorList>
    </citation>
    <scope>IDENTIFICATION</scope>
    <source>
        <strain evidence="2">isolate 1-1 / race 1 (BBBD)</strain>
    </source>
</reference>
<dbReference type="Proteomes" id="UP000005240">
    <property type="component" value="Unassembled WGS sequence"/>
</dbReference>
<evidence type="ECO:0000313" key="2">
    <source>
        <dbReference type="EnsemblFungi" id="PTTG_26731-t43_1-p1"/>
    </source>
</evidence>
<proteinExistence type="predicted"/>
<dbReference type="VEuPathDB" id="FungiDB:PTTG_26731"/>
<protein>
    <submittedName>
        <fullName evidence="1 2">Uncharacterized protein</fullName>
    </submittedName>
</protein>
<accession>A0A180GQZ9</accession>
<evidence type="ECO:0000313" key="3">
    <source>
        <dbReference type="Proteomes" id="UP000005240"/>
    </source>
</evidence>
<organism evidence="1">
    <name type="scientific">Puccinia triticina (isolate 1-1 / race 1 (BBBD))</name>
    <name type="common">Brown leaf rust fungus</name>
    <dbReference type="NCBI Taxonomy" id="630390"/>
    <lineage>
        <taxon>Eukaryota</taxon>
        <taxon>Fungi</taxon>
        <taxon>Dikarya</taxon>
        <taxon>Basidiomycota</taxon>
        <taxon>Pucciniomycotina</taxon>
        <taxon>Pucciniomycetes</taxon>
        <taxon>Pucciniales</taxon>
        <taxon>Pucciniaceae</taxon>
        <taxon>Puccinia</taxon>
    </lineage>
</organism>